<keyword evidence="1" id="KW-0812">Transmembrane</keyword>
<evidence type="ECO:0000256" key="1">
    <source>
        <dbReference type="SAM" id="Phobius"/>
    </source>
</evidence>
<reference evidence="2" key="1">
    <citation type="submission" date="2022-01" db="EMBL/GenBank/DDBJ databases">
        <authorList>
            <person name="King R."/>
        </authorList>
    </citation>
    <scope>NUCLEOTIDE SEQUENCE</scope>
</reference>
<dbReference type="AlphaFoldDB" id="A0A9N9TEW7"/>
<evidence type="ECO:0000313" key="2">
    <source>
        <dbReference type="EMBL" id="CAG9854475.1"/>
    </source>
</evidence>
<proteinExistence type="predicted"/>
<feature type="transmembrane region" description="Helical" evidence="1">
    <location>
        <begin position="66"/>
        <end position="89"/>
    </location>
</feature>
<keyword evidence="3" id="KW-1185">Reference proteome</keyword>
<protein>
    <submittedName>
        <fullName evidence="2">Uncharacterized protein</fullName>
    </submittedName>
</protein>
<dbReference type="OrthoDB" id="8197637at2759"/>
<dbReference type="Proteomes" id="UP001153712">
    <property type="component" value="Chromosome 1"/>
</dbReference>
<gene>
    <name evidence="2" type="ORF">PHYEVI_LOCUS937</name>
</gene>
<sequence length="92" mass="11008">MEVENLCVKEPQWILDKKDSGTLYWRRNSSQNARVKFRYEVEVKEFQRSEHEFEIPFWLEPSDSSIISTGVSVMFCITITVILPWLLFVDKY</sequence>
<keyword evidence="1" id="KW-1133">Transmembrane helix</keyword>
<evidence type="ECO:0000313" key="3">
    <source>
        <dbReference type="Proteomes" id="UP001153712"/>
    </source>
</evidence>
<organism evidence="2 3">
    <name type="scientific">Phyllotreta striolata</name>
    <name type="common">Striped flea beetle</name>
    <name type="synonym">Crioceris striolata</name>
    <dbReference type="NCBI Taxonomy" id="444603"/>
    <lineage>
        <taxon>Eukaryota</taxon>
        <taxon>Metazoa</taxon>
        <taxon>Ecdysozoa</taxon>
        <taxon>Arthropoda</taxon>
        <taxon>Hexapoda</taxon>
        <taxon>Insecta</taxon>
        <taxon>Pterygota</taxon>
        <taxon>Neoptera</taxon>
        <taxon>Endopterygota</taxon>
        <taxon>Coleoptera</taxon>
        <taxon>Polyphaga</taxon>
        <taxon>Cucujiformia</taxon>
        <taxon>Chrysomeloidea</taxon>
        <taxon>Chrysomelidae</taxon>
        <taxon>Galerucinae</taxon>
        <taxon>Alticini</taxon>
        <taxon>Phyllotreta</taxon>
    </lineage>
</organism>
<keyword evidence="1" id="KW-0472">Membrane</keyword>
<dbReference type="EMBL" id="OU900094">
    <property type="protein sequence ID" value="CAG9854475.1"/>
    <property type="molecule type" value="Genomic_DNA"/>
</dbReference>
<name>A0A9N9TEW7_PHYSR</name>
<accession>A0A9N9TEW7</accession>